<sequence length="224" mass="25374">MTGELDDLLDPTLPFGELDVSFGPTRRTSELDGVFYPNSPFDELDESTGDRQSTTVINRQSTPFIDRRAPLCYRETSAGDIRELSEDSPEPMQVDQATVGRTLRKRKKKVPKHLKRGVNDKEMDSFTKRILRIPMDNPFDEDTLPTSSGYYYCDHEAEVELVAEASIDTQPEASIDEKFVVMIDEKLQAAIDNDHANEIDDLPEGSINSWENNYCQPSFAICWG</sequence>
<protein>
    <submittedName>
        <fullName evidence="2">Uncharacterized protein</fullName>
    </submittedName>
</protein>
<comment type="caution">
    <text evidence="2">The sequence shown here is derived from an EMBL/GenBank/DDBJ whole genome shotgun (WGS) entry which is preliminary data.</text>
</comment>
<gene>
    <name evidence="2" type="ORF">DY000_02014444</name>
</gene>
<feature type="region of interest" description="Disordered" evidence="1">
    <location>
        <begin position="34"/>
        <end position="53"/>
    </location>
</feature>
<accession>A0ABQ7CXN4</accession>
<dbReference type="Proteomes" id="UP000266723">
    <property type="component" value="Unassembled WGS sequence"/>
</dbReference>
<dbReference type="EMBL" id="QGKV02000759">
    <property type="protein sequence ID" value="KAF3564089.1"/>
    <property type="molecule type" value="Genomic_DNA"/>
</dbReference>
<organism evidence="2 3">
    <name type="scientific">Brassica cretica</name>
    <name type="common">Mustard</name>
    <dbReference type="NCBI Taxonomy" id="69181"/>
    <lineage>
        <taxon>Eukaryota</taxon>
        <taxon>Viridiplantae</taxon>
        <taxon>Streptophyta</taxon>
        <taxon>Embryophyta</taxon>
        <taxon>Tracheophyta</taxon>
        <taxon>Spermatophyta</taxon>
        <taxon>Magnoliopsida</taxon>
        <taxon>eudicotyledons</taxon>
        <taxon>Gunneridae</taxon>
        <taxon>Pentapetalae</taxon>
        <taxon>rosids</taxon>
        <taxon>malvids</taxon>
        <taxon>Brassicales</taxon>
        <taxon>Brassicaceae</taxon>
        <taxon>Brassiceae</taxon>
        <taxon>Brassica</taxon>
    </lineage>
</organism>
<name>A0ABQ7CXN4_BRACR</name>
<proteinExistence type="predicted"/>
<reference evidence="2 3" key="1">
    <citation type="journal article" date="2020" name="BMC Genomics">
        <title>Intraspecific diversification of the crop wild relative Brassica cretica Lam. using demographic model selection.</title>
        <authorList>
            <person name="Kioukis A."/>
            <person name="Michalopoulou V.A."/>
            <person name="Briers L."/>
            <person name="Pirintsos S."/>
            <person name="Studholme D.J."/>
            <person name="Pavlidis P."/>
            <person name="Sarris P.F."/>
        </authorList>
    </citation>
    <scope>NUCLEOTIDE SEQUENCE [LARGE SCALE GENOMIC DNA]</scope>
    <source>
        <strain evidence="3">cv. PFS-1207/04</strain>
    </source>
</reference>
<evidence type="ECO:0000313" key="2">
    <source>
        <dbReference type="EMBL" id="KAF3564089.1"/>
    </source>
</evidence>
<evidence type="ECO:0000256" key="1">
    <source>
        <dbReference type="SAM" id="MobiDB-lite"/>
    </source>
</evidence>
<keyword evidence="3" id="KW-1185">Reference proteome</keyword>
<evidence type="ECO:0000313" key="3">
    <source>
        <dbReference type="Proteomes" id="UP000266723"/>
    </source>
</evidence>